<dbReference type="PANTHER" id="PTHR43711:SF31">
    <property type="entry name" value="HISTIDINE KINASE"/>
    <property type="match status" value="1"/>
</dbReference>
<dbReference type="SMART" id="SM00387">
    <property type="entry name" value="HATPase_c"/>
    <property type="match status" value="1"/>
</dbReference>
<dbReference type="Pfam" id="PF08448">
    <property type="entry name" value="PAS_4"/>
    <property type="match status" value="1"/>
</dbReference>
<proteinExistence type="predicted"/>
<dbReference type="InterPro" id="IPR035965">
    <property type="entry name" value="PAS-like_dom_sf"/>
</dbReference>
<dbReference type="InterPro" id="IPR003594">
    <property type="entry name" value="HATPase_dom"/>
</dbReference>
<dbReference type="AlphaFoldDB" id="A0AA51UGQ8"/>
<evidence type="ECO:0000256" key="4">
    <source>
        <dbReference type="ARBA" id="ARBA00022475"/>
    </source>
</evidence>
<evidence type="ECO:0000256" key="2">
    <source>
        <dbReference type="ARBA" id="ARBA00004651"/>
    </source>
</evidence>
<keyword evidence="19" id="KW-1185">Reference proteome</keyword>
<evidence type="ECO:0000259" key="17">
    <source>
        <dbReference type="PROSITE" id="PS50113"/>
    </source>
</evidence>
<reference evidence="18" key="1">
    <citation type="submission" date="2023-08" db="EMBL/GenBank/DDBJ databases">
        <title>Methanolobus mangrovi sp. nov. and Methanolobus sediminis sp. nov, two novel methylotrophic methanogens isolated from mangrove sediments in China.</title>
        <authorList>
            <person name="Zhou J."/>
        </authorList>
    </citation>
    <scope>NUCLEOTIDE SEQUENCE</scope>
    <source>
        <strain evidence="18">FTZ2</strain>
    </source>
</reference>
<dbReference type="Pfam" id="PF13426">
    <property type="entry name" value="PAS_9"/>
    <property type="match status" value="1"/>
</dbReference>
<dbReference type="Pfam" id="PF17201">
    <property type="entry name" value="Cache_3-Cache_2"/>
    <property type="match status" value="1"/>
</dbReference>
<keyword evidence="9" id="KW-0418">Kinase</keyword>
<evidence type="ECO:0000256" key="5">
    <source>
        <dbReference type="ARBA" id="ARBA00022553"/>
    </source>
</evidence>
<dbReference type="InterPro" id="IPR036890">
    <property type="entry name" value="HATPase_C_sf"/>
</dbReference>
<dbReference type="NCBIfam" id="TIGR00229">
    <property type="entry name" value="sensory_box"/>
    <property type="match status" value="1"/>
</dbReference>
<dbReference type="InterPro" id="IPR000700">
    <property type="entry name" value="PAS-assoc_C"/>
</dbReference>
<dbReference type="Gene3D" id="3.30.565.10">
    <property type="entry name" value="Histidine kinase-like ATPase, C-terminal domain"/>
    <property type="match status" value="1"/>
</dbReference>
<evidence type="ECO:0000313" key="19">
    <source>
        <dbReference type="Proteomes" id="UP001183006"/>
    </source>
</evidence>
<dbReference type="InterPro" id="IPR003661">
    <property type="entry name" value="HisK_dim/P_dom"/>
</dbReference>
<dbReference type="CDD" id="cd00130">
    <property type="entry name" value="PAS"/>
    <property type="match status" value="1"/>
</dbReference>
<dbReference type="FunFam" id="1.10.287.130:FF:000038">
    <property type="entry name" value="Sensory transduction histidine kinase"/>
    <property type="match status" value="1"/>
</dbReference>
<dbReference type="EC" id="2.7.13.3" evidence="3"/>
<dbReference type="GeneID" id="84229093"/>
<dbReference type="FunFam" id="3.30.565.10:FF:000023">
    <property type="entry name" value="PAS domain-containing sensor histidine kinase"/>
    <property type="match status" value="1"/>
</dbReference>
<evidence type="ECO:0000256" key="9">
    <source>
        <dbReference type="ARBA" id="ARBA00022777"/>
    </source>
</evidence>
<feature type="domain" description="Histidine kinase" evidence="15">
    <location>
        <begin position="658"/>
        <end position="877"/>
    </location>
</feature>
<organism evidence="18 19">
    <name type="scientific">Methanolobus mangrovi</name>
    <dbReference type="NCBI Taxonomy" id="3072977"/>
    <lineage>
        <taxon>Archaea</taxon>
        <taxon>Methanobacteriati</taxon>
        <taxon>Methanobacteriota</taxon>
        <taxon>Stenosarchaea group</taxon>
        <taxon>Methanomicrobia</taxon>
        <taxon>Methanosarcinales</taxon>
        <taxon>Methanosarcinaceae</taxon>
        <taxon>Methanolobus</taxon>
    </lineage>
</organism>
<dbReference type="SUPFAM" id="SSF47384">
    <property type="entry name" value="Homodimeric domain of signal transducing histidine kinase"/>
    <property type="match status" value="1"/>
</dbReference>
<dbReference type="Gene3D" id="1.10.287.130">
    <property type="match status" value="1"/>
</dbReference>
<dbReference type="Pfam" id="PF02518">
    <property type="entry name" value="HATPase_c"/>
    <property type="match status" value="1"/>
</dbReference>
<dbReference type="InterPro" id="IPR013656">
    <property type="entry name" value="PAS_4"/>
</dbReference>
<dbReference type="GO" id="GO:0005886">
    <property type="term" value="C:plasma membrane"/>
    <property type="evidence" value="ECO:0007669"/>
    <property type="project" value="UniProtKB-SubCell"/>
</dbReference>
<keyword evidence="13 14" id="KW-0472">Membrane</keyword>
<dbReference type="EMBL" id="CP133594">
    <property type="protein sequence ID" value="WMW22825.1"/>
    <property type="molecule type" value="Genomic_DNA"/>
</dbReference>
<protein>
    <recommendedName>
        <fullName evidence="3">histidine kinase</fullName>
        <ecNumber evidence="3">2.7.13.3</ecNumber>
    </recommendedName>
</protein>
<dbReference type="InterPro" id="IPR000014">
    <property type="entry name" value="PAS"/>
</dbReference>
<dbReference type="Gene3D" id="6.10.340.10">
    <property type="match status" value="1"/>
</dbReference>
<dbReference type="InterPro" id="IPR029151">
    <property type="entry name" value="Sensor-like_sf"/>
</dbReference>
<dbReference type="PROSITE" id="PS50112">
    <property type="entry name" value="PAS"/>
    <property type="match status" value="1"/>
</dbReference>
<keyword evidence="4" id="KW-1003">Cell membrane</keyword>
<evidence type="ECO:0000256" key="12">
    <source>
        <dbReference type="ARBA" id="ARBA00023012"/>
    </source>
</evidence>
<dbReference type="PROSITE" id="PS50113">
    <property type="entry name" value="PAC"/>
    <property type="match status" value="1"/>
</dbReference>
<dbReference type="GO" id="GO:0000155">
    <property type="term" value="F:phosphorelay sensor kinase activity"/>
    <property type="evidence" value="ECO:0007669"/>
    <property type="project" value="InterPro"/>
</dbReference>
<dbReference type="Proteomes" id="UP001183006">
    <property type="component" value="Chromosome"/>
</dbReference>
<dbReference type="SUPFAM" id="SSF103190">
    <property type="entry name" value="Sensory domain-like"/>
    <property type="match status" value="1"/>
</dbReference>
<dbReference type="PRINTS" id="PR00344">
    <property type="entry name" value="BCTRLSENSOR"/>
</dbReference>
<evidence type="ECO:0000256" key="11">
    <source>
        <dbReference type="ARBA" id="ARBA00022989"/>
    </source>
</evidence>
<dbReference type="Gene3D" id="3.30.450.20">
    <property type="entry name" value="PAS domain"/>
    <property type="match status" value="3"/>
</dbReference>
<evidence type="ECO:0000256" key="1">
    <source>
        <dbReference type="ARBA" id="ARBA00000085"/>
    </source>
</evidence>
<feature type="transmembrane region" description="Helical" evidence="14">
    <location>
        <begin position="12"/>
        <end position="32"/>
    </location>
</feature>
<dbReference type="Pfam" id="PF00512">
    <property type="entry name" value="HisKA"/>
    <property type="match status" value="1"/>
</dbReference>
<evidence type="ECO:0000259" key="15">
    <source>
        <dbReference type="PROSITE" id="PS50109"/>
    </source>
</evidence>
<evidence type="ECO:0000256" key="6">
    <source>
        <dbReference type="ARBA" id="ARBA00022679"/>
    </source>
</evidence>
<dbReference type="InterPro" id="IPR033462">
    <property type="entry name" value="Cache_3-Cache_2"/>
</dbReference>
<comment type="subcellular location">
    <subcellularLocation>
        <location evidence="2">Cell membrane</location>
        <topology evidence="2">Multi-pass membrane protein</topology>
    </subcellularLocation>
</comment>
<keyword evidence="7 14" id="KW-0812">Transmembrane</keyword>
<dbReference type="CDD" id="cd16922">
    <property type="entry name" value="HATPase_EvgS-ArcB-TorS-like"/>
    <property type="match status" value="1"/>
</dbReference>
<evidence type="ECO:0000313" key="18">
    <source>
        <dbReference type="EMBL" id="WMW22825.1"/>
    </source>
</evidence>
<dbReference type="InterPro" id="IPR050736">
    <property type="entry name" value="Sensor_HK_Regulatory"/>
</dbReference>
<dbReference type="CDD" id="cd00082">
    <property type="entry name" value="HisKA"/>
    <property type="match status" value="1"/>
</dbReference>
<keyword evidence="12" id="KW-0902">Two-component regulatory system</keyword>
<keyword evidence="10" id="KW-0067">ATP-binding</keyword>
<dbReference type="RefSeq" id="WP_309308939.1">
    <property type="nucleotide sequence ID" value="NZ_CP133594.1"/>
</dbReference>
<accession>A0AA51UGQ8</accession>
<keyword evidence="8" id="KW-0547">Nucleotide-binding</keyword>
<feature type="domain" description="PAC" evidence="17">
    <location>
        <begin position="450"/>
        <end position="504"/>
    </location>
</feature>
<dbReference type="SUPFAM" id="SSF55874">
    <property type="entry name" value="ATPase domain of HSP90 chaperone/DNA topoisomerase II/histidine kinase"/>
    <property type="match status" value="1"/>
</dbReference>
<evidence type="ECO:0000256" key="8">
    <source>
        <dbReference type="ARBA" id="ARBA00022741"/>
    </source>
</evidence>
<keyword evidence="6" id="KW-0808">Transferase</keyword>
<evidence type="ECO:0000256" key="7">
    <source>
        <dbReference type="ARBA" id="ARBA00022692"/>
    </source>
</evidence>
<keyword evidence="5" id="KW-0597">Phosphoprotein</keyword>
<name>A0AA51UGQ8_9EURY</name>
<dbReference type="KEGG" id="mmav:RE476_03090"/>
<keyword evidence="11 14" id="KW-1133">Transmembrane helix</keyword>
<dbReference type="PANTHER" id="PTHR43711">
    <property type="entry name" value="TWO-COMPONENT HISTIDINE KINASE"/>
    <property type="match status" value="1"/>
</dbReference>
<dbReference type="SUPFAM" id="SSF55785">
    <property type="entry name" value="PYP-like sensor domain (PAS domain)"/>
    <property type="match status" value="2"/>
</dbReference>
<dbReference type="InterPro" id="IPR036097">
    <property type="entry name" value="HisK_dim/P_sf"/>
</dbReference>
<evidence type="ECO:0000256" key="13">
    <source>
        <dbReference type="ARBA" id="ARBA00023136"/>
    </source>
</evidence>
<gene>
    <name evidence="18" type="ORF">RE476_03090</name>
</gene>
<dbReference type="SMART" id="SM00388">
    <property type="entry name" value="HisKA"/>
    <property type="match status" value="1"/>
</dbReference>
<dbReference type="CDD" id="cd12912">
    <property type="entry name" value="PDC2_MCP_like"/>
    <property type="match status" value="1"/>
</dbReference>
<dbReference type="InterPro" id="IPR005467">
    <property type="entry name" value="His_kinase_dom"/>
</dbReference>
<dbReference type="PROSITE" id="PS50109">
    <property type="entry name" value="HIS_KIN"/>
    <property type="match status" value="1"/>
</dbReference>
<sequence>MDFKKITIRHKILIVSLLLTILPVTIVGFYAYDQTEAGTWSQLEGYLNDQLFLEKAYIESTFSLAQDKVNSDLGVARTVFYSNGNPEIVDGQMILGKDYVVNNNFEIVDNVKNMVGGTATVFQVLDGEAVRISTNVITNEGERAVGTTVSQPVYDTVVTKGEMFYGRAWVVNAWYLTAYEPIRNSAGEIIGILYVGVLEDPFINTIRHHMGGIVVGETGYIYIMDSEGNILIHPSIEGENVYEYDFAKDIITNKEGIIAYEWEGREKIAGYTYYEPNDWYIVSNTYYEEFAGPLLAIRNSLIMAVLVFVILGILASFLLSKSISGGIEKIVTDFNDITNATLQGKLDKRANIDVGIDLEAIPRSFNQVLDAVKENEEKLQTFIDNVPVGIFRTNSDGKALQANPEMIRIIGRESKEETLEYMQNVGEQLYVNQERRNELINVLAKQGHVENFEFEALRADGKHAWLMINARTNVKAKPGDNPFLIDGFVLDITERKKAEEALKKTELKYRQAHNILQKVIESPKDVVIFALDKDYQYIAFNQNHQITMEHIWDAKIEIGVNMLDYIKDPADAEKAKVNFDRVLAGEAFTIIEEYGDSLLGRKWYENVYSPLESDKGNVIGLTLFLTNITERKQTEMALLQAKVLAEESNQIKSEFIANMSHELRTPLNSVIGFSQMLNEKIFGDLNEKQMHYVSNIQKSGNHLLELINDILDISKIESGNMEYSPEMTDLKQIMDEIIVLTEPLVKEKNIGFEANSEFEKLEINVDKMKIKQIMFNLLSNAIKFTPKNGKVWFDSKIMNGNIQISVSDSGIGIPLEHQKAIFDPFKQVSSSANRTYGGTGLGLAIVKYYVEMHSGEIHVESEVGKGSKFTFTIPIGLRNA</sequence>
<evidence type="ECO:0000256" key="3">
    <source>
        <dbReference type="ARBA" id="ARBA00012438"/>
    </source>
</evidence>
<evidence type="ECO:0000259" key="16">
    <source>
        <dbReference type="PROSITE" id="PS50112"/>
    </source>
</evidence>
<evidence type="ECO:0000256" key="14">
    <source>
        <dbReference type="SAM" id="Phobius"/>
    </source>
</evidence>
<dbReference type="GO" id="GO:0005524">
    <property type="term" value="F:ATP binding"/>
    <property type="evidence" value="ECO:0007669"/>
    <property type="project" value="UniProtKB-KW"/>
</dbReference>
<dbReference type="InterPro" id="IPR004358">
    <property type="entry name" value="Sig_transdc_His_kin-like_C"/>
</dbReference>
<evidence type="ECO:0000256" key="10">
    <source>
        <dbReference type="ARBA" id="ARBA00022840"/>
    </source>
</evidence>
<feature type="domain" description="PAS" evidence="16">
    <location>
        <begin position="375"/>
        <end position="416"/>
    </location>
</feature>
<comment type="catalytic activity">
    <reaction evidence="1">
        <text>ATP + protein L-histidine = ADP + protein N-phospho-L-histidine.</text>
        <dbReference type="EC" id="2.7.13.3"/>
    </reaction>
</comment>